<dbReference type="InterPro" id="IPR051055">
    <property type="entry name" value="PIF1_helicase"/>
</dbReference>
<keyword evidence="1" id="KW-0347">Helicase</keyword>
<dbReference type="HOGENOM" id="CLU_360342_0_0_1"/>
<comment type="similarity">
    <text evidence="1">Belongs to the helicase family.</text>
</comment>
<dbReference type="GO" id="GO:0006281">
    <property type="term" value="P:DNA repair"/>
    <property type="evidence" value="ECO:0007669"/>
    <property type="project" value="UniProtKB-KW"/>
</dbReference>
<evidence type="ECO:0000259" key="3">
    <source>
        <dbReference type="Pfam" id="PF05970"/>
    </source>
</evidence>
<keyword evidence="1" id="KW-0067">ATP-binding</keyword>
<keyword evidence="1" id="KW-0547">Nucleotide-binding</keyword>
<keyword evidence="1" id="KW-0234">DNA repair</keyword>
<dbReference type="GO" id="GO:0005524">
    <property type="term" value="F:ATP binding"/>
    <property type="evidence" value="ECO:0007669"/>
    <property type="project" value="UniProtKB-KW"/>
</dbReference>
<comment type="catalytic activity">
    <reaction evidence="1">
        <text>ATP + H2O = ADP + phosphate + H(+)</text>
        <dbReference type="Rhea" id="RHEA:13065"/>
        <dbReference type="ChEBI" id="CHEBI:15377"/>
        <dbReference type="ChEBI" id="CHEBI:15378"/>
        <dbReference type="ChEBI" id="CHEBI:30616"/>
        <dbReference type="ChEBI" id="CHEBI:43474"/>
        <dbReference type="ChEBI" id="CHEBI:456216"/>
        <dbReference type="EC" id="5.6.2.3"/>
    </reaction>
</comment>
<dbReference type="RefSeq" id="XP_005794282.1">
    <property type="nucleotide sequence ID" value="XM_005794225.1"/>
</dbReference>
<evidence type="ECO:0000313" key="5">
    <source>
        <dbReference type="Proteomes" id="UP000013827"/>
    </source>
</evidence>
<evidence type="ECO:0000256" key="1">
    <source>
        <dbReference type="RuleBase" id="RU363044"/>
    </source>
</evidence>
<feature type="domain" description="DNA helicase Pif1-like DEAD-box helicase" evidence="3">
    <location>
        <begin position="44"/>
        <end position="191"/>
    </location>
</feature>
<evidence type="ECO:0000256" key="2">
    <source>
        <dbReference type="SAM" id="MobiDB-lite"/>
    </source>
</evidence>
<dbReference type="InterPro" id="IPR027417">
    <property type="entry name" value="P-loop_NTPase"/>
</dbReference>
<dbReference type="OMA" id="CTIPATI"/>
<keyword evidence="5" id="KW-1185">Reference proteome</keyword>
<dbReference type="Pfam" id="PF05970">
    <property type="entry name" value="PIF1"/>
    <property type="match status" value="1"/>
</dbReference>
<accession>A0A0D3L1G8</accession>
<dbReference type="GO" id="GO:0016787">
    <property type="term" value="F:hydrolase activity"/>
    <property type="evidence" value="ECO:0007669"/>
    <property type="project" value="UniProtKB-KW"/>
</dbReference>
<feature type="region of interest" description="Disordered" evidence="2">
    <location>
        <begin position="432"/>
        <end position="458"/>
    </location>
</feature>
<keyword evidence="1" id="KW-0378">Hydrolase</keyword>
<sequence>MRPLNPEQRSALHTILSTLRLRRQHLDSGRSRAEARQLVRAANLSFYILLQGQGGTGKSAVVEALEALMARFHLGRILKTGYTGVSVAPHRGVTLHSLCGLNAKRKGGGTAIDPNSARQKLEGLIGDPDEIGLLFIEEGSFLGEGFFKIVDKRLRLLFGCLDDACKTEPFGGLPVLMGADMWQLSPCRATAMYKDLVDRDVGGMARPALPARNGDEVDVEDGVDLFRLFQRLRLERSMRAAGDQRFAADLGQMRRTTVEQPVPSRLVDDLRDISPADVQEDPSWLAAPLMVLTKYKRDFFNDLRGRALARATGSLFVRWPTTLRGKQAETIDAAHLASARSHEPGLWEYFVAGAPCMITDNINPGKGIANGTEAFYHSLSFESGQVPPQLEAALTQGGYAEVTLDAPPLSVNVAVRGRDCRLSDDETLVPGLVDDGFEAAPTPTGPRPGKEHRDGASGRGYYSIEPEPLYVVPVGFTSKDDEEVDLGSSYSAHYNLPAKVVVKPLAVMMALAVTDFKLQGKTLPKLILNLTGEMKSMQLTSFYVGVSRTTSFAGLRALTGSSDKKLGFLKDLVHAWQLGVWDEGYDENGFWDADKARELELQRWLERLGWIVSQTDRAELESLGSRGWQVGDSCGIVACAAVNLLLAAVGQWFTINLDECIHRDHIAAARRALGLGSLGSSTVIETEQVIQLVGKRYFARFALSEAGGSGDVRDAMGALKCRVERDVAVVSLDGLLAGVLERRGGGAGASPSVYIVNTGMSSSVGQDNHWFTVALEF</sequence>
<keyword evidence="1" id="KW-0233">DNA recombination</keyword>
<dbReference type="PANTHER" id="PTHR47642">
    <property type="entry name" value="ATP-DEPENDENT DNA HELICASE"/>
    <property type="match status" value="1"/>
</dbReference>
<dbReference type="Gene3D" id="3.40.50.300">
    <property type="entry name" value="P-loop containing nucleotide triphosphate hydrolases"/>
    <property type="match status" value="1"/>
</dbReference>
<dbReference type="Proteomes" id="UP000013827">
    <property type="component" value="Unassembled WGS sequence"/>
</dbReference>
<dbReference type="EC" id="5.6.2.3" evidence="1"/>
<dbReference type="GO" id="GO:0000723">
    <property type="term" value="P:telomere maintenance"/>
    <property type="evidence" value="ECO:0007669"/>
    <property type="project" value="InterPro"/>
</dbReference>
<reference evidence="4" key="2">
    <citation type="submission" date="2024-10" db="UniProtKB">
        <authorList>
            <consortium name="EnsemblProtists"/>
        </authorList>
    </citation>
    <scope>IDENTIFICATION</scope>
</reference>
<reference evidence="5" key="1">
    <citation type="journal article" date="2013" name="Nature">
        <title>Pan genome of the phytoplankton Emiliania underpins its global distribution.</title>
        <authorList>
            <person name="Read B.A."/>
            <person name="Kegel J."/>
            <person name="Klute M.J."/>
            <person name="Kuo A."/>
            <person name="Lefebvre S.C."/>
            <person name="Maumus F."/>
            <person name="Mayer C."/>
            <person name="Miller J."/>
            <person name="Monier A."/>
            <person name="Salamov A."/>
            <person name="Young J."/>
            <person name="Aguilar M."/>
            <person name="Claverie J.M."/>
            <person name="Frickenhaus S."/>
            <person name="Gonzalez K."/>
            <person name="Herman E.K."/>
            <person name="Lin Y.C."/>
            <person name="Napier J."/>
            <person name="Ogata H."/>
            <person name="Sarno A.F."/>
            <person name="Shmutz J."/>
            <person name="Schroeder D."/>
            <person name="de Vargas C."/>
            <person name="Verret F."/>
            <person name="von Dassow P."/>
            <person name="Valentin K."/>
            <person name="Van de Peer Y."/>
            <person name="Wheeler G."/>
            <person name="Dacks J.B."/>
            <person name="Delwiche C.F."/>
            <person name="Dyhrman S.T."/>
            <person name="Glockner G."/>
            <person name="John U."/>
            <person name="Richards T."/>
            <person name="Worden A.Z."/>
            <person name="Zhang X."/>
            <person name="Grigoriev I.V."/>
            <person name="Allen A.E."/>
            <person name="Bidle K."/>
            <person name="Borodovsky M."/>
            <person name="Bowler C."/>
            <person name="Brownlee C."/>
            <person name="Cock J.M."/>
            <person name="Elias M."/>
            <person name="Gladyshev V.N."/>
            <person name="Groth M."/>
            <person name="Guda C."/>
            <person name="Hadaegh A."/>
            <person name="Iglesias-Rodriguez M.D."/>
            <person name="Jenkins J."/>
            <person name="Jones B.M."/>
            <person name="Lawson T."/>
            <person name="Leese F."/>
            <person name="Lindquist E."/>
            <person name="Lobanov A."/>
            <person name="Lomsadze A."/>
            <person name="Malik S.B."/>
            <person name="Marsh M.E."/>
            <person name="Mackinder L."/>
            <person name="Mock T."/>
            <person name="Mueller-Roeber B."/>
            <person name="Pagarete A."/>
            <person name="Parker M."/>
            <person name="Probert I."/>
            <person name="Quesneville H."/>
            <person name="Raines C."/>
            <person name="Rensing S.A."/>
            <person name="Riano-Pachon D.M."/>
            <person name="Richier S."/>
            <person name="Rokitta S."/>
            <person name="Shiraiwa Y."/>
            <person name="Soanes D.M."/>
            <person name="van der Giezen M."/>
            <person name="Wahlund T.M."/>
            <person name="Williams B."/>
            <person name="Wilson W."/>
            <person name="Wolfe G."/>
            <person name="Wurch L.L."/>
        </authorList>
    </citation>
    <scope>NUCLEOTIDE SEQUENCE</scope>
</reference>
<protein>
    <recommendedName>
        <fullName evidence="1">ATP-dependent DNA helicase</fullName>
        <ecNumber evidence="1">5.6.2.3</ecNumber>
    </recommendedName>
</protein>
<dbReference type="AlphaFoldDB" id="A0A0D3L1G8"/>
<organism evidence="4 5">
    <name type="scientific">Emiliania huxleyi (strain CCMP1516)</name>
    <dbReference type="NCBI Taxonomy" id="280463"/>
    <lineage>
        <taxon>Eukaryota</taxon>
        <taxon>Haptista</taxon>
        <taxon>Haptophyta</taxon>
        <taxon>Prymnesiophyceae</taxon>
        <taxon>Isochrysidales</taxon>
        <taxon>Noelaerhabdaceae</taxon>
        <taxon>Emiliania</taxon>
    </lineage>
</organism>
<evidence type="ECO:0000313" key="4">
    <source>
        <dbReference type="EnsemblProtists" id="EOD41853"/>
    </source>
</evidence>
<dbReference type="GeneID" id="17287123"/>
<dbReference type="eggNOG" id="ENOG502SF99">
    <property type="taxonomic scope" value="Eukaryota"/>
</dbReference>
<dbReference type="InterPro" id="IPR010285">
    <property type="entry name" value="DNA_helicase_pif1-like_DEAD"/>
</dbReference>
<name>A0A0D3L1G8_EMIH1</name>
<dbReference type="GO" id="GO:0006310">
    <property type="term" value="P:DNA recombination"/>
    <property type="evidence" value="ECO:0007669"/>
    <property type="project" value="UniProtKB-KW"/>
</dbReference>
<comment type="cofactor">
    <cofactor evidence="1">
        <name>Mg(2+)</name>
        <dbReference type="ChEBI" id="CHEBI:18420"/>
    </cofactor>
</comment>
<dbReference type="PaxDb" id="2903-EOD41853"/>
<proteinExistence type="inferred from homology"/>
<dbReference type="GO" id="GO:0043139">
    <property type="term" value="F:5'-3' DNA helicase activity"/>
    <property type="evidence" value="ECO:0007669"/>
    <property type="project" value="UniProtKB-EC"/>
</dbReference>
<dbReference type="STRING" id="2903.R1E2M0"/>
<dbReference type="KEGG" id="ehx:EMIHUDRAFT_194414"/>
<dbReference type="EnsemblProtists" id="EOD41853">
    <property type="protein sequence ID" value="EOD41853"/>
    <property type="gene ID" value="EMIHUDRAFT_194414"/>
</dbReference>
<dbReference type="SUPFAM" id="SSF52540">
    <property type="entry name" value="P-loop containing nucleoside triphosphate hydrolases"/>
    <property type="match status" value="1"/>
</dbReference>
<keyword evidence="1" id="KW-0227">DNA damage</keyword>